<proteinExistence type="predicted"/>
<keyword evidence="9" id="KW-1185">Reference proteome</keyword>
<dbReference type="EMBL" id="JBBMFL010000030">
    <property type="protein sequence ID" value="MEQ2546309.1"/>
    <property type="molecule type" value="Genomic_DNA"/>
</dbReference>
<reference evidence="8 9" key="1">
    <citation type="submission" date="2024-03" db="EMBL/GenBank/DDBJ databases">
        <title>Human intestinal bacterial collection.</title>
        <authorList>
            <person name="Pauvert C."/>
            <person name="Hitch T.C.A."/>
            <person name="Clavel T."/>
        </authorList>
    </citation>
    <scope>NUCLEOTIDE SEQUENCE [LARGE SCALE GENOMIC DNA]</scope>
    <source>
        <strain evidence="8 9">CLA-KB-H122</strain>
    </source>
</reference>
<feature type="transmembrane region" description="Helical" evidence="6">
    <location>
        <begin position="196"/>
        <end position="216"/>
    </location>
</feature>
<evidence type="ECO:0000313" key="9">
    <source>
        <dbReference type="Proteomes" id="UP001460202"/>
    </source>
</evidence>
<dbReference type="GeneID" id="78178811"/>
<keyword evidence="5 6" id="KW-0472">Membrane</keyword>
<evidence type="ECO:0000256" key="2">
    <source>
        <dbReference type="ARBA" id="ARBA00022475"/>
    </source>
</evidence>
<keyword evidence="3 6" id="KW-0812">Transmembrane</keyword>
<feature type="transmembrane region" description="Helical" evidence="6">
    <location>
        <begin position="309"/>
        <end position="336"/>
    </location>
</feature>
<dbReference type="InterPro" id="IPR051449">
    <property type="entry name" value="ABC-2_transporter_component"/>
</dbReference>
<organism evidence="8 9">
    <name type="scientific">Alistipes intestinihominis</name>
    <dbReference type="NCBI Taxonomy" id="3133172"/>
    <lineage>
        <taxon>Bacteria</taxon>
        <taxon>Pseudomonadati</taxon>
        <taxon>Bacteroidota</taxon>
        <taxon>Bacteroidia</taxon>
        <taxon>Bacteroidales</taxon>
        <taxon>Rikenellaceae</taxon>
        <taxon>Alistipes</taxon>
    </lineage>
</organism>
<feature type="domain" description="ABC-2 type transporter transmembrane" evidence="7">
    <location>
        <begin position="26"/>
        <end position="377"/>
    </location>
</feature>
<feature type="transmembrane region" description="Helical" evidence="6">
    <location>
        <begin position="356"/>
        <end position="378"/>
    </location>
</feature>
<feature type="transmembrane region" description="Helical" evidence="6">
    <location>
        <begin position="26"/>
        <end position="46"/>
    </location>
</feature>
<evidence type="ECO:0000256" key="3">
    <source>
        <dbReference type="ARBA" id="ARBA00022692"/>
    </source>
</evidence>
<protein>
    <submittedName>
        <fullName evidence="8">ABC transporter permease</fullName>
    </submittedName>
</protein>
<dbReference type="PANTHER" id="PTHR30294">
    <property type="entry name" value="MEMBRANE COMPONENT OF ABC TRANSPORTER YHHJ-RELATED"/>
    <property type="match status" value="1"/>
</dbReference>
<dbReference type="RefSeq" id="WP_129650372.1">
    <property type="nucleotide sequence ID" value="NZ_JBBMFL010000030.1"/>
</dbReference>
<evidence type="ECO:0000256" key="1">
    <source>
        <dbReference type="ARBA" id="ARBA00004651"/>
    </source>
</evidence>
<comment type="caution">
    <text evidence="8">The sequence shown here is derived from an EMBL/GenBank/DDBJ whole genome shotgun (WGS) entry which is preliminary data.</text>
</comment>
<comment type="subcellular location">
    <subcellularLocation>
        <location evidence="1">Cell membrane</location>
        <topology evidence="1">Multi-pass membrane protein</topology>
    </subcellularLocation>
</comment>
<feature type="transmembrane region" description="Helical" evidence="6">
    <location>
        <begin position="237"/>
        <end position="259"/>
    </location>
</feature>
<feature type="transmembrane region" description="Helical" evidence="6">
    <location>
        <begin position="271"/>
        <end position="297"/>
    </location>
</feature>
<accession>A0ABV1H1I1</accession>
<evidence type="ECO:0000256" key="5">
    <source>
        <dbReference type="ARBA" id="ARBA00023136"/>
    </source>
</evidence>
<evidence type="ECO:0000256" key="4">
    <source>
        <dbReference type="ARBA" id="ARBA00022989"/>
    </source>
</evidence>
<dbReference type="Proteomes" id="UP001460202">
    <property type="component" value="Unassembled WGS sequence"/>
</dbReference>
<keyword evidence="4 6" id="KW-1133">Transmembrane helix</keyword>
<evidence type="ECO:0000256" key="6">
    <source>
        <dbReference type="SAM" id="Phobius"/>
    </source>
</evidence>
<dbReference type="InterPro" id="IPR013525">
    <property type="entry name" value="ABC2_TM"/>
</dbReference>
<name>A0ABV1H1I1_9BACT</name>
<dbReference type="PANTHER" id="PTHR30294:SF47">
    <property type="entry name" value="INNER MEMBRANE TRANSPORT PERMEASE YHHJ"/>
    <property type="match status" value="1"/>
</dbReference>
<evidence type="ECO:0000259" key="7">
    <source>
        <dbReference type="Pfam" id="PF12698"/>
    </source>
</evidence>
<dbReference type="Pfam" id="PF12698">
    <property type="entry name" value="ABC2_membrane_3"/>
    <property type="match status" value="1"/>
</dbReference>
<gene>
    <name evidence="8" type="ORF">WMO46_15295</name>
</gene>
<evidence type="ECO:0000313" key="8">
    <source>
        <dbReference type="EMBL" id="MEQ2546309.1"/>
    </source>
</evidence>
<dbReference type="Gene3D" id="3.40.1710.10">
    <property type="entry name" value="abc type-2 transporter like domain"/>
    <property type="match status" value="1"/>
</dbReference>
<sequence>MRHRGTIERLTAIFRRELGIFSRRPIFLFCMIVMPVVCVVFFTSLMRAGLPTGLPMGLVDEDRTHITRILARTMEAFEASDFADQYDSFSEARKAVQRGEIYGFFYIPKGTTEKAMASKQPCVSFYTNEAYFVPGTLLMKDMMTASEILSLALTRETLYAKGYDERAAMAVIRPIVVEAHPLNNPTLDYSVYLSNIVLPGILILLIMLSTTYTIGLEWKQRTQRKWFRMADYSVTTALVGKLLPQTVLYVLMILFYDVYLYRFMGFPCNCGIAAMMGIGILTVLASQAFGVFLFGVFSGQMRLAMCLSSLWGILSFSLAGFTYPTTAMAPVLGRLAALFPLRHYYLLYVDQALNGYPIACAWPSVVALLLFIMLPLAVNGRYRAAFLKYHYKP</sequence>
<keyword evidence="2" id="KW-1003">Cell membrane</keyword>